<comment type="caution">
    <text evidence="10">The sequence shown here is derived from an EMBL/GenBank/DDBJ whole genome shotgun (WGS) entry which is preliminary data.</text>
</comment>
<keyword evidence="2 8" id="KW-0812">Transmembrane</keyword>
<accession>A0A919R5U5</accession>
<dbReference type="Pfam" id="PF13490">
    <property type="entry name" value="zf-HC2"/>
    <property type="match status" value="1"/>
</dbReference>
<gene>
    <name evidence="10" type="ORF">Sru01_46550</name>
</gene>
<keyword evidence="4" id="KW-0805">Transcription regulation</keyword>
<evidence type="ECO:0000259" key="9">
    <source>
        <dbReference type="Pfam" id="PF13490"/>
    </source>
</evidence>
<evidence type="ECO:0000256" key="3">
    <source>
        <dbReference type="ARBA" id="ARBA00022989"/>
    </source>
</evidence>
<keyword evidence="11" id="KW-1185">Reference proteome</keyword>
<dbReference type="PANTHER" id="PTHR37461">
    <property type="entry name" value="ANTI-SIGMA-K FACTOR RSKA"/>
    <property type="match status" value="1"/>
</dbReference>
<dbReference type="RefSeq" id="WP_203989790.1">
    <property type="nucleotide sequence ID" value="NZ_BOOU01000061.1"/>
</dbReference>
<feature type="compositionally biased region" description="Low complexity" evidence="7">
    <location>
        <begin position="118"/>
        <end position="140"/>
    </location>
</feature>
<dbReference type="InterPro" id="IPR027383">
    <property type="entry name" value="Znf_put"/>
</dbReference>
<name>A0A919R5U5_9ACTN</name>
<dbReference type="AlphaFoldDB" id="A0A919R5U5"/>
<evidence type="ECO:0000256" key="8">
    <source>
        <dbReference type="SAM" id="Phobius"/>
    </source>
</evidence>
<dbReference type="Proteomes" id="UP000655287">
    <property type="component" value="Unassembled WGS sequence"/>
</dbReference>
<feature type="transmembrane region" description="Helical" evidence="8">
    <location>
        <begin position="86"/>
        <end position="107"/>
    </location>
</feature>
<proteinExistence type="predicted"/>
<dbReference type="GO" id="GO:0006417">
    <property type="term" value="P:regulation of translation"/>
    <property type="evidence" value="ECO:0007669"/>
    <property type="project" value="TreeGrafter"/>
</dbReference>
<dbReference type="InterPro" id="IPR051474">
    <property type="entry name" value="Anti-sigma-K/W_factor"/>
</dbReference>
<evidence type="ECO:0000256" key="6">
    <source>
        <dbReference type="ARBA" id="ARBA00023163"/>
    </source>
</evidence>
<reference evidence="10" key="1">
    <citation type="submission" date="2021-01" db="EMBL/GenBank/DDBJ databases">
        <title>Whole genome shotgun sequence of Sphaerisporangium rufum NBRC 109079.</title>
        <authorList>
            <person name="Komaki H."/>
            <person name="Tamura T."/>
        </authorList>
    </citation>
    <scope>NUCLEOTIDE SEQUENCE</scope>
    <source>
        <strain evidence="10">NBRC 109079</strain>
    </source>
</reference>
<feature type="region of interest" description="Disordered" evidence="7">
    <location>
        <begin position="116"/>
        <end position="188"/>
    </location>
</feature>
<keyword evidence="5 8" id="KW-0472">Membrane</keyword>
<evidence type="ECO:0000256" key="7">
    <source>
        <dbReference type="SAM" id="MobiDB-lite"/>
    </source>
</evidence>
<feature type="domain" description="Putative zinc-finger" evidence="9">
    <location>
        <begin position="4"/>
        <end position="38"/>
    </location>
</feature>
<dbReference type="EMBL" id="BOOU01000061">
    <property type="protein sequence ID" value="GII79673.1"/>
    <property type="molecule type" value="Genomic_DNA"/>
</dbReference>
<dbReference type="GO" id="GO:0016989">
    <property type="term" value="F:sigma factor antagonist activity"/>
    <property type="evidence" value="ECO:0007669"/>
    <property type="project" value="TreeGrafter"/>
</dbReference>
<organism evidence="10 11">
    <name type="scientific">Sphaerisporangium rufum</name>
    <dbReference type="NCBI Taxonomy" id="1381558"/>
    <lineage>
        <taxon>Bacteria</taxon>
        <taxon>Bacillati</taxon>
        <taxon>Actinomycetota</taxon>
        <taxon>Actinomycetes</taxon>
        <taxon>Streptosporangiales</taxon>
        <taxon>Streptosporangiaceae</taxon>
        <taxon>Sphaerisporangium</taxon>
    </lineage>
</organism>
<keyword evidence="6" id="KW-0804">Transcription</keyword>
<evidence type="ECO:0000256" key="2">
    <source>
        <dbReference type="ARBA" id="ARBA00022692"/>
    </source>
</evidence>
<sequence>MSTCDDMRMALGAHVLGALPAEEAVLLEAHLATCPECRAELAELSGLPALLGRVSEADIEQVTSPPAAVLDRLVTASARRRRLNRVMLGLAASVAAVVIGGTGWMAVRGPQETASTVAAPAQGAEDAAAGADAQGYGQEGQADRRSDDAGEGAADRPMLAQETTPPGRRASPAATSPPAAGTLTAREGEVRATLRLVPGGAGTTVRVTVTGVPGGTSCRLTAIGLDGTASPVGSWTVDGTAASTFTGHTELAGDRIRRFDIRTAAGERLVSVPHRR</sequence>
<evidence type="ECO:0000256" key="4">
    <source>
        <dbReference type="ARBA" id="ARBA00023015"/>
    </source>
</evidence>
<dbReference type="GO" id="GO:0016020">
    <property type="term" value="C:membrane"/>
    <property type="evidence" value="ECO:0007669"/>
    <property type="project" value="UniProtKB-SubCell"/>
</dbReference>
<evidence type="ECO:0000256" key="5">
    <source>
        <dbReference type="ARBA" id="ARBA00023136"/>
    </source>
</evidence>
<comment type="subcellular location">
    <subcellularLocation>
        <location evidence="1">Membrane</location>
        <topology evidence="1">Single-pass membrane protein</topology>
    </subcellularLocation>
</comment>
<dbReference type="PANTHER" id="PTHR37461:SF1">
    <property type="entry name" value="ANTI-SIGMA-K FACTOR RSKA"/>
    <property type="match status" value="1"/>
</dbReference>
<evidence type="ECO:0000313" key="11">
    <source>
        <dbReference type="Proteomes" id="UP000655287"/>
    </source>
</evidence>
<protein>
    <recommendedName>
        <fullName evidence="9">Putative zinc-finger domain-containing protein</fullName>
    </recommendedName>
</protein>
<dbReference type="Gene3D" id="1.10.10.1320">
    <property type="entry name" value="Anti-sigma factor, zinc-finger domain"/>
    <property type="match status" value="1"/>
</dbReference>
<feature type="compositionally biased region" description="Low complexity" evidence="7">
    <location>
        <begin position="163"/>
        <end position="185"/>
    </location>
</feature>
<evidence type="ECO:0000256" key="1">
    <source>
        <dbReference type="ARBA" id="ARBA00004167"/>
    </source>
</evidence>
<keyword evidence="3 8" id="KW-1133">Transmembrane helix</keyword>
<evidence type="ECO:0000313" key="10">
    <source>
        <dbReference type="EMBL" id="GII79673.1"/>
    </source>
</evidence>
<dbReference type="InterPro" id="IPR041916">
    <property type="entry name" value="Anti_sigma_zinc_sf"/>
</dbReference>